<dbReference type="CDD" id="cd07944">
    <property type="entry name" value="DRE_TIM_HOA_like"/>
    <property type="match status" value="1"/>
</dbReference>
<organism evidence="3 4">
    <name type="scientific">Shewanella cyperi</name>
    <dbReference type="NCBI Taxonomy" id="2814292"/>
    <lineage>
        <taxon>Bacteria</taxon>
        <taxon>Pseudomonadati</taxon>
        <taxon>Pseudomonadota</taxon>
        <taxon>Gammaproteobacteria</taxon>
        <taxon>Alteromonadales</taxon>
        <taxon>Shewanellaceae</taxon>
        <taxon>Shewanella</taxon>
    </lineage>
</organism>
<evidence type="ECO:0000259" key="2">
    <source>
        <dbReference type="PROSITE" id="PS50991"/>
    </source>
</evidence>
<dbReference type="Proteomes" id="UP000663281">
    <property type="component" value="Chromosome"/>
</dbReference>
<dbReference type="Gene3D" id="3.20.20.70">
    <property type="entry name" value="Aldolase class I"/>
    <property type="match status" value="1"/>
</dbReference>
<gene>
    <name evidence="3" type="ORF">JYB88_11675</name>
</gene>
<keyword evidence="4" id="KW-1185">Reference proteome</keyword>
<dbReference type="GO" id="GO:0003852">
    <property type="term" value="F:2-isopropylmalate synthase activity"/>
    <property type="evidence" value="ECO:0007669"/>
    <property type="project" value="TreeGrafter"/>
</dbReference>
<evidence type="ECO:0000313" key="4">
    <source>
        <dbReference type="Proteomes" id="UP000663281"/>
    </source>
</evidence>
<dbReference type="InterPro" id="IPR013785">
    <property type="entry name" value="Aldolase_TIM"/>
</dbReference>
<reference evidence="3 4" key="1">
    <citation type="submission" date="2021-03" db="EMBL/GenBank/DDBJ databases">
        <title>Novel species identification of genus Shewanella.</title>
        <authorList>
            <person name="Liu G."/>
            <person name="Zhang Q."/>
        </authorList>
    </citation>
    <scope>NUCLEOTIDE SEQUENCE [LARGE SCALE GENOMIC DNA]</scope>
    <source>
        <strain evidence="3 4">FJAT-53726</strain>
    </source>
</reference>
<dbReference type="PANTHER" id="PTHR10277">
    <property type="entry name" value="HOMOCITRATE SYNTHASE-RELATED"/>
    <property type="match status" value="1"/>
</dbReference>
<evidence type="ECO:0000256" key="1">
    <source>
        <dbReference type="ARBA" id="ARBA00023211"/>
    </source>
</evidence>
<dbReference type="SUPFAM" id="SSF51569">
    <property type="entry name" value="Aldolase"/>
    <property type="match status" value="1"/>
</dbReference>
<dbReference type="GO" id="GO:0009098">
    <property type="term" value="P:L-leucine biosynthetic process"/>
    <property type="evidence" value="ECO:0007669"/>
    <property type="project" value="TreeGrafter"/>
</dbReference>
<name>A0A975AJ47_9GAMM</name>
<accession>A0A975AJ47</accession>
<evidence type="ECO:0000313" key="3">
    <source>
        <dbReference type="EMBL" id="QSX28917.1"/>
    </source>
</evidence>
<dbReference type="Pfam" id="PF00682">
    <property type="entry name" value="HMGL-like"/>
    <property type="match status" value="1"/>
</dbReference>
<dbReference type="AlphaFoldDB" id="A0A975AJ47"/>
<feature type="domain" description="Pyruvate carboxyltransferase" evidence="2">
    <location>
        <begin position="1"/>
        <end position="259"/>
    </location>
</feature>
<dbReference type="PANTHER" id="PTHR10277:SF9">
    <property type="entry name" value="2-ISOPROPYLMALATE SYNTHASE 1, CHLOROPLASTIC-RELATED"/>
    <property type="match status" value="1"/>
</dbReference>
<dbReference type="InterPro" id="IPR050073">
    <property type="entry name" value="2-IPM_HCS-like"/>
</dbReference>
<dbReference type="RefSeq" id="WP_207324235.1">
    <property type="nucleotide sequence ID" value="NZ_CP071504.1"/>
</dbReference>
<keyword evidence="1" id="KW-0464">Manganese</keyword>
<proteinExistence type="predicted"/>
<sequence length="541" mass="60456">MIILDCTLRDGGYYNNWDFEPHVVQEYLSSVAKAKIDYVELGLRCFPKPGFLGAYAYTTEEHLSLLDLPSGPKYGVMVDAKTILSADFPIEEAVEKLFVPASQSKIEFVRIAAHFHEVEHSGPIVKKLKSMGYIVGYNLMQAGGKPASEISDKAAIASSWGLLDVLYFADSLGNMDGEEVKRIVNALKCDWSGPIGIHTHNNMGKGLDNTLTANSVGVEWLDTTITGMGRGAGNTPTEYLLASLDSSRTVSRYNSKPIYELVVRHFETMQREFGWGANLLYFLGAQNNIHPTYIQNLLSNSHYGTDEVVGAIDYLSQLDGTTSYNGSVLDAALTFSSKDLANSESYQCDIKNIFSNREVLILANGASTEKYSDAICQYIKHRKPIVLSVNIIENIPDSLVDYYVISHNSKFLADVDKYRSVKRPLILPKHRFSIEELALFQNARTLNYGFEVKKQNFSLDDEKVITPYDITALYALAIARVSNAERIALAGFDGYEKGDKRQQEMLEILQFIKGFFESEQLYSITPTSYPVNQRSVYAIHL</sequence>
<protein>
    <submittedName>
        <fullName evidence="3">Aldolase catalytic domain-containing protein</fullName>
    </submittedName>
</protein>
<dbReference type="KEGG" id="scyp:JYB88_11675"/>
<dbReference type="EMBL" id="CP071504">
    <property type="protein sequence ID" value="QSX28917.1"/>
    <property type="molecule type" value="Genomic_DNA"/>
</dbReference>
<dbReference type="InterPro" id="IPR000891">
    <property type="entry name" value="PYR_CT"/>
</dbReference>
<dbReference type="PROSITE" id="PS50991">
    <property type="entry name" value="PYR_CT"/>
    <property type="match status" value="1"/>
</dbReference>